<dbReference type="PROSITE" id="PS00198">
    <property type="entry name" value="4FE4S_FER_1"/>
    <property type="match status" value="1"/>
</dbReference>
<dbReference type="RefSeq" id="WP_281269736.1">
    <property type="nucleotide sequence ID" value="NZ_QNRF01000007.1"/>
</dbReference>
<dbReference type="Pfam" id="PF13183">
    <property type="entry name" value="Fer4_8"/>
    <property type="match status" value="1"/>
</dbReference>
<dbReference type="Pfam" id="PF02754">
    <property type="entry name" value="CCG"/>
    <property type="match status" value="2"/>
</dbReference>
<evidence type="ECO:0000313" key="9">
    <source>
        <dbReference type="Proteomes" id="UP000252086"/>
    </source>
</evidence>
<dbReference type="Gene3D" id="1.10.1060.10">
    <property type="entry name" value="Alpha-helical ferredoxin"/>
    <property type="match status" value="1"/>
</dbReference>
<evidence type="ECO:0000313" key="8">
    <source>
        <dbReference type="EMBL" id="RBO81880.1"/>
    </source>
</evidence>
<proteinExistence type="predicted"/>
<feature type="domain" description="4Fe-4S ferredoxin-type" evidence="7">
    <location>
        <begin position="313"/>
        <end position="342"/>
    </location>
</feature>
<evidence type="ECO:0000256" key="4">
    <source>
        <dbReference type="ARBA" id="ARBA00023004"/>
    </source>
</evidence>
<dbReference type="Proteomes" id="UP000252086">
    <property type="component" value="Unassembled WGS sequence"/>
</dbReference>
<dbReference type="GO" id="GO:0051539">
    <property type="term" value="F:4 iron, 4 sulfur cluster binding"/>
    <property type="evidence" value="ECO:0007669"/>
    <property type="project" value="UniProtKB-KW"/>
</dbReference>
<dbReference type="InterPro" id="IPR051460">
    <property type="entry name" value="HdrC_iron-sulfur_subunit"/>
</dbReference>
<dbReference type="PANTHER" id="PTHR43255:SF1">
    <property type="entry name" value="IRON-SULFUR-BINDING OXIDOREDUCTASE FADF-RELATED"/>
    <property type="match status" value="1"/>
</dbReference>
<dbReference type="EMBL" id="QNRF01000007">
    <property type="protein sequence ID" value="RBO81880.1"/>
    <property type="molecule type" value="Genomic_DNA"/>
</dbReference>
<feature type="transmembrane region" description="Helical" evidence="6">
    <location>
        <begin position="6"/>
        <end position="23"/>
    </location>
</feature>
<keyword evidence="6" id="KW-0812">Transmembrane</keyword>
<gene>
    <name evidence="8" type="ORF">DFP76_10723</name>
</gene>
<evidence type="ECO:0000256" key="1">
    <source>
        <dbReference type="ARBA" id="ARBA00022485"/>
    </source>
</evidence>
<keyword evidence="2" id="KW-0479">Metal-binding</keyword>
<dbReference type="AlphaFoldDB" id="A0A366CVM1"/>
<feature type="transmembrane region" description="Helical" evidence="6">
    <location>
        <begin position="160"/>
        <end position="185"/>
    </location>
</feature>
<keyword evidence="6" id="KW-1133">Transmembrane helix</keyword>
<dbReference type="InterPro" id="IPR017900">
    <property type="entry name" value="4Fe4S_Fe_S_CS"/>
</dbReference>
<name>A0A366CVM1_9GAMM</name>
<keyword evidence="6" id="KW-0472">Membrane</keyword>
<keyword evidence="1" id="KW-0004">4Fe-4S</keyword>
<keyword evidence="5" id="KW-0411">Iron-sulfur</keyword>
<dbReference type="SUPFAM" id="SSF46548">
    <property type="entry name" value="alpha-helical ferredoxin"/>
    <property type="match status" value="1"/>
</dbReference>
<dbReference type="InterPro" id="IPR017896">
    <property type="entry name" value="4Fe4S_Fe-S-bd"/>
</dbReference>
<evidence type="ECO:0000256" key="6">
    <source>
        <dbReference type="SAM" id="Phobius"/>
    </source>
</evidence>
<feature type="transmembrane region" description="Helical" evidence="6">
    <location>
        <begin position="69"/>
        <end position="88"/>
    </location>
</feature>
<keyword evidence="3" id="KW-0560">Oxidoreductase</keyword>
<dbReference type="InterPro" id="IPR021872">
    <property type="entry name" value="Csal_0991-like_N"/>
</dbReference>
<feature type="domain" description="4Fe-4S ferredoxin-type" evidence="7">
    <location>
        <begin position="240"/>
        <end position="270"/>
    </location>
</feature>
<reference evidence="8 9" key="1">
    <citation type="submission" date="2018-06" db="EMBL/GenBank/DDBJ databases">
        <title>Genomic Encyclopedia of Type Strains, Phase III (KMG-III): the genomes of soil and plant-associated and newly described type strains.</title>
        <authorList>
            <person name="Whitman W."/>
        </authorList>
    </citation>
    <scope>NUCLEOTIDE SEQUENCE [LARGE SCALE GENOMIC DNA]</scope>
    <source>
        <strain evidence="8 9">CECT 7732</strain>
    </source>
</reference>
<comment type="caution">
    <text evidence="8">The sequence shown here is derived from an EMBL/GenBank/DDBJ whole genome shotgun (WGS) entry which is preliminary data.</text>
</comment>
<dbReference type="GO" id="GO:0016491">
    <property type="term" value="F:oxidoreductase activity"/>
    <property type="evidence" value="ECO:0007669"/>
    <property type="project" value="UniProtKB-KW"/>
</dbReference>
<dbReference type="PROSITE" id="PS51379">
    <property type="entry name" value="4FE4S_FER_2"/>
    <property type="match status" value="2"/>
</dbReference>
<dbReference type="PANTHER" id="PTHR43255">
    <property type="entry name" value="IRON-SULFUR-BINDING OXIDOREDUCTASE FADF-RELATED-RELATED"/>
    <property type="match status" value="1"/>
</dbReference>
<dbReference type="InterPro" id="IPR004017">
    <property type="entry name" value="Cys_rich_dom"/>
</dbReference>
<accession>A0A366CVM1</accession>
<protein>
    <submittedName>
        <fullName evidence="8">Fe-S oxidoreductase</fullName>
    </submittedName>
</protein>
<evidence type="ECO:0000256" key="2">
    <source>
        <dbReference type="ARBA" id="ARBA00022723"/>
    </source>
</evidence>
<sequence length="650" mass="71078">MIFDWLIPSLIATLLVLAAIGALRRVNFWRAGQAEKVDMWAGLLAMPKRYLHDLHHVVERDKYMSRTHVATGGGFVLAMVLVILVHLFDIQSRILAWMLLAALGMMFCGALFVFKRRLNPPSRLSKGPWMRLPKSLLTFAITFFVLTLPAAGILPESLSLSNIGLTLVSLVLALLVLLSLGEMLFGMTWGGPMKHAFAGALHLAFHRRPERFGGGRSTGLKPANLGGESHGVAKPEDFKWNQLLGFDACVQCGRCEAMCPAFAAGQPLNPKKLIQDMVVGLAGGTDEKYAGSPYPNVPVGKASGSPQEIITEGLVSADTLWSCTTCRACVEECPMMIEHVDAIVDMRRFLTLEKGDTPNKGAEVLENIIATDNPNGYAPGSRTHWAADQNLAVMKDVKKAEVLFWVSDGAFDMRSQRILRAFVKLLKAANVNVAILGDEERDSGDVARRLGDDATFQSLAKRNLATLAQYKFSTLVTTDPHAFHCLKNEYADFDQAGALKDVEVLHHTTFLNRLIEQGMLQVDRFKGGKVTYHDPCYLGRYNGEYDSPRALLSSLGIEVAEMERSGYRSRCCGGGGGAPITDIPGERRIADMRMEDVAATGAELVAVGCQQCTAMLEGVVEPRPQVRDIAEIMAEHLVEQLVEHTVEGAA</sequence>
<feature type="transmembrane region" description="Helical" evidence="6">
    <location>
        <begin position="135"/>
        <end position="154"/>
    </location>
</feature>
<organism evidence="8 9">
    <name type="scientific">Marinomonas aquiplantarum</name>
    <dbReference type="NCBI Taxonomy" id="491951"/>
    <lineage>
        <taxon>Bacteria</taxon>
        <taxon>Pseudomonadati</taxon>
        <taxon>Pseudomonadota</taxon>
        <taxon>Gammaproteobacteria</taxon>
        <taxon>Oceanospirillales</taxon>
        <taxon>Oceanospirillaceae</taxon>
        <taxon>Marinomonas</taxon>
    </lineage>
</organism>
<dbReference type="InterPro" id="IPR009051">
    <property type="entry name" value="Helical_ferredxn"/>
</dbReference>
<dbReference type="FunFam" id="1.10.1060.10:FF:000014">
    <property type="entry name" value="DgcB, Dimethylglycine catabolism"/>
    <property type="match status" value="1"/>
</dbReference>
<feature type="transmembrane region" description="Helical" evidence="6">
    <location>
        <begin position="94"/>
        <end position="114"/>
    </location>
</feature>
<evidence type="ECO:0000259" key="7">
    <source>
        <dbReference type="PROSITE" id="PS51379"/>
    </source>
</evidence>
<evidence type="ECO:0000256" key="5">
    <source>
        <dbReference type="ARBA" id="ARBA00023014"/>
    </source>
</evidence>
<keyword evidence="9" id="KW-1185">Reference proteome</keyword>
<dbReference type="Pfam" id="PF11982">
    <property type="entry name" value="DUF3483"/>
    <property type="match status" value="1"/>
</dbReference>
<dbReference type="GO" id="GO:0005886">
    <property type="term" value="C:plasma membrane"/>
    <property type="evidence" value="ECO:0007669"/>
    <property type="project" value="TreeGrafter"/>
</dbReference>
<evidence type="ECO:0000256" key="3">
    <source>
        <dbReference type="ARBA" id="ARBA00023002"/>
    </source>
</evidence>
<keyword evidence="4" id="KW-0408">Iron</keyword>
<dbReference type="GO" id="GO:0046872">
    <property type="term" value="F:metal ion binding"/>
    <property type="evidence" value="ECO:0007669"/>
    <property type="project" value="UniProtKB-KW"/>
</dbReference>